<dbReference type="AlphaFoldDB" id="A0A894TKQ5"/>
<sequence>MQLELLEIINESLLTFENLQLNGLKGNIQDPRLLKDNLLCFIHERIDPFSKQYKEK</sequence>
<proteinExistence type="predicted"/>
<organism evidence="1">
    <name type="scientific">Staphylococcus epidermidis</name>
    <dbReference type="NCBI Taxonomy" id="1282"/>
    <lineage>
        <taxon>Bacteria</taxon>
        <taxon>Bacillati</taxon>
        <taxon>Bacillota</taxon>
        <taxon>Bacilli</taxon>
        <taxon>Bacillales</taxon>
        <taxon>Staphylococcaceae</taxon>
        <taxon>Staphylococcus</taxon>
    </lineage>
</organism>
<protein>
    <submittedName>
        <fullName evidence="1">Uncharacterized protein</fullName>
    </submittedName>
</protein>
<dbReference type="RefSeq" id="WP_242629807.1">
    <property type="nucleotide sequence ID" value="NZ_MW364978.1"/>
</dbReference>
<geneLocation type="plasmid" evidence="1">
    <name>pSE456_1</name>
</geneLocation>
<reference evidence="1" key="1">
    <citation type="submission" date="2020-12" db="EMBL/GenBank/DDBJ databases">
        <title>Staphylococcus epidermidis phages transfer antimicrobial-resistance plasmids and enable chromosomal island mobilization.</title>
        <authorList>
            <person name="Fisarova L."/>
            <person name="Botka T."/>
            <person name="Du X."/>
            <person name="Maslanova I."/>
            <person name="Bardy P."/>
            <person name="Pantucek R."/>
            <person name="Muhlenbruch L."/>
            <person name="Benesik M."/>
            <person name="Winstel V."/>
            <person name="Larsen J."/>
            <person name="Rosenstein R."/>
            <person name="Peschel A."/>
            <person name="Doskar J."/>
        </authorList>
    </citation>
    <scope>NUCLEOTIDE SEQUENCE</scope>
    <source>
        <strain evidence="1">SE456</strain>
        <plasmid evidence="1">pSE456_1</plasmid>
    </source>
</reference>
<keyword evidence="1" id="KW-0614">Plasmid</keyword>
<name>A0A894TKQ5_STAEP</name>
<dbReference type="EMBL" id="MW364978">
    <property type="protein sequence ID" value="QRX38764.1"/>
    <property type="molecule type" value="Genomic_DNA"/>
</dbReference>
<evidence type="ECO:0000313" key="1">
    <source>
        <dbReference type="EMBL" id="QRX38764.1"/>
    </source>
</evidence>
<accession>A0A894TKQ5</accession>